<accession>A0A0R1RVC8</accession>
<proteinExistence type="predicted"/>
<feature type="chain" id="PRO_5006410176" evidence="2">
    <location>
        <begin position="25"/>
        <end position="265"/>
    </location>
</feature>
<dbReference type="Pfam" id="PF01223">
    <property type="entry name" value="Endonuclease_NS"/>
    <property type="match status" value="1"/>
</dbReference>
<protein>
    <submittedName>
        <fullName evidence="4">DNA RNA non-specific endonuclease family protein</fullName>
    </submittedName>
</protein>
<dbReference type="AlphaFoldDB" id="A0A0R1RVC8"/>
<dbReference type="Gene3D" id="3.40.570.10">
    <property type="entry name" value="Extracellular Endonuclease, subunit A"/>
    <property type="match status" value="1"/>
</dbReference>
<evidence type="ECO:0000313" key="4">
    <source>
        <dbReference type="EMBL" id="KRL60817.1"/>
    </source>
</evidence>
<dbReference type="EMBL" id="AZEX01000035">
    <property type="protein sequence ID" value="KRL60817.1"/>
    <property type="molecule type" value="Genomic_DNA"/>
</dbReference>
<reference evidence="4 5" key="1">
    <citation type="journal article" date="2015" name="Genome Announc.">
        <title>Expanding the biotechnology potential of lactobacilli through comparative genomics of 213 strains and associated genera.</title>
        <authorList>
            <person name="Sun Z."/>
            <person name="Harris H.M."/>
            <person name="McCann A."/>
            <person name="Guo C."/>
            <person name="Argimon S."/>
            <person name="Zhang W."/>
            <person name="Yang X."/>
            <person name="Jeffery I.B."/>
            <person name="Cooney J.C."/>
            <person name="Kagawa T.F."/>
            <person name="Liu W."/>
            <person name="Song Y."/>
            <person name="Salvetti E."/>
            <person name="Wrobel A."/>
            <person name="Rasinkangas P."/>
            <person name="Parkhill J."/>
            <person name="Rea M.C."/>
            <person name="O'Sullivan O."/>
            <person name="Ritari J."/>
            <person name="Douillard F.P."/>
            <person name="Paul Ross R."/>
            <person name="Yang R."/>
            <person name="Briner A.E."/>
            <person name="Felis G.E."/>
            <person name="de Vos W.M."/>
            <person name="Barrangou R."/>
            <person name="Klaenhammer T.R."/>
            <person name="Caufield P.W."/>
            <person name="Cui Y."/>
            <person name="Zhang H."/>
            <person name="O'Toole P.W."/>
        </authorList>
    </citation>
    <scope>NUCLEOTIDE SEQUENCE [LARGE SCALE GENOMIC DNA]</scope>
    <source>
        <strain evidence="4 5">DSM 14340</strain>
    </source>
</reference>
<organism evidence="4 5">
    <name type="scientific">Latilactobacillus fuchuensis DSM 14340 = JCM 11249</name>
    <dbReference type="NCBI Taxonomy" id="1423747"/>
    <lineage>
        <taxon>Bacteria</taxon>
        <taxon>Bacillati</taxon>
        <taxon>Bacillota</taxon>
        <taxon>Bacilli</taxon>
        <taxon>Lactobacillales</taxon>
        <taxon>Lactobacillaceae</taxon>
        <taxon>Latilactobacillus</taxon>
    </lineage>
</organism>
<dbReference type="InterPro" id="IPR044929">
    <property type="entry name" value="DNA/RNA_non-sp_Endonuclease_sf"/>
</dbReference>
<keyword evidence="2" id="KW-0732">Signal</keyword>
<dbReference type="Proteomes" id="UP000051264">
    <property type="component" value="Unassembled WGS sequence"/>
</dbReference>
<comment type="caution">
    <text evidence="4">The sequence shown here is derived from an EMBL/GenBank/DDBJ whole genome shotgun (WGS) entry which is preliminary data.</text>
</comment>
<feature type="signal peptide" evidence="2">
    <location>
        <begin position="1"/>
        <end position="24"/>
    </location>
</feature>
<dbReference type="GO" id="GO:0046872">
    <property type="term" value="F:metal ion binding"/>
    <property type="evidence" value="ECO:0007669"/>
    <property type="project" value="InterPro"/>
</dbReference>
<dbReference type="InterPro" id="IPR001604">
    <property type="entry name" value="Endo_G_ENPP1-like_dom"/>
</dbReference>
<evidence type="ECO:0000259" key="3">
    <source>
        <dbReference type="SMART" id="SM00892"/>
    </source>
</evidence>
<name>A0A0R1RVC8_9LACO</name>
<dbReference type="STRING" id="1423747.FC69_GL001253"/>
<dbReference type="eggNOG" id="COG2169">
    <property type="taxonomic scope" value="Bacteria"/>
</dbReference>
<feature type="domain" description="DNA/RNA non-specific endonuclease/pyrophosphatase/phosphodiesterase" evidence="3">
    <location>
        <begin position="72"/>
        <end position="248"/>
    </location>
</feature>
<sequence>MNKRWIVGAITAVGLLLSGCQVQAPSKTSQSASSTTTTQASDATTLAKQTFKADDQAYQVVNENQSTLKPAAWQTEKIDYGALDQLNRTTTNTAYLSDRNLGRSNTRGRQNWRPTGWHNQPVRIDGKQVFPQSRGHLIAYAITFNLNQDGQYQQGQLGSSDNPKNLATQTEFSNQRTMQIFEDQVRQALIKHKKVIYQVTTVFRGSELMPRGYWLQAISTDKSLNFNVYVWNVEPKMQFDYVTGRGRVDQSMTVTDQYQGNRYTN</sequence>
<feature type="compositionally biased region" description="Polar residues" evidence="1">
    <location>
        <begin position="102"/>
        <end position="113"/>
    </location>
</feature>
<dbReference type="GO" id="GO:0003676">
    <property type="term" value="F:nucleic acid binding"/>
    <property type="evidence" value="ECO:0007669"/>
    <property type="project" value="InterPro"/>
</dbReference>
<evidence type="ECO:0000313" key="5">
    <source>
        <dbReference type="Proteomes" id="UP000051264"/>
    </source>
</evidence>
<evidence type="ECO:0000256" key="2">
    <source>
        <dbReference type="SAM" id="SignalP"/>
    </source>
</evidence>
<gene>
    <name evidence="4" type="ORF">FC69_GL001253</name>
</gene>
<dbReference type="PROSITE" id="PS51257">
    <property type="entry name" value="PROKAR_LIPOPROTEIN"/>
    <property type="match status" value="1"/>
</dbReference>
<keyword evidence="4" id="KW-0378">Hydrolase</keyword>
<keyword evidence="4" id="KW-0255">Endonuclease</keyword>
<dbReference type="GO" id="GO:0004519">
    <property type="term" value="F:endonuclease activity"/>
    <property type="evidence" value="ECO:0007669"/>
    <property type="project" value="UniProtKB-KW"/>
</dbReference>
<dbReference type="RefSeq" id="WP_025082943.1">
    <property type="nucleotide sequence ID" value="NZ_AZEX01000035.1"/>
</dbReference>
<keyword evidence="4" id="KW-0540">Nuclease</keyword>
<dbReference type="SMART" id="SM00892">
    <property type="entry name" value="Endonuclease_NS"/>
    <property type="match status" value="1"/>
</dbReference>
<evidence type="ECO:0000256" key="1">
    <source>
        <dbReference type="SAM" id="MobiDB-lite"/>
    </source>
</evidence>
<dbReference type="OrthoDB" id="9783680at2"/>
<dbReference type="PATRIC" id="fig|1423747.3.peg.1279"/>
<dbReference type="GO" id="GO:0016787">
    <property type="term" value="F:hydrolase activity"/>
    <property type="evidence" value="ECO:0007669"/>
    <property type="project" value="InterPro"/>
</dbReference>
<feature type="region of interest" description="Disordered" evidence="1">
    <location>
        <begin position="98"/>
        <end position="118"/>
    </location>
</feature>